<dbReference type="RefSeq" id="WP_168986764.1">
    <property type="nucleotide sequence ID" value="NZ_CAWPHM010000022.1"/>
</dbReference>
<organism evidence="2 3">
    <name type="scientific">Azoarcus taiwanensis</name>
    <dbReference type="NCBI Taxonomy" id="666964"/>
    <lineage>
        <taxon>Bacteria</taxon>
        <taxon>Pseudomonadati</taxon>
        <taxon>Pseudomonadota</taxon>
        <taxon>Betaproteobacteria</taxon>
        <taxon>Rhodocyclales</taxon>
        <taxon>Zoogloeaceae</taxon>
        <taxon>Azoarcus</taxon>
    </lineage>
</organism>
<name>A0A972J7J3_9RHOO</name>
<gene>
    <name evidence="2" type="ORF">GPA21_03175</name>
</gene>
<comment type="caution">
    <text evidence="2">The sequence shown here is derived from an EMBL/GenBank/DDBJ whole genome shotgun (WGS) entry which is preliminary data.</text>
</comment>
<feature type="coiled-coil region" evidence="1">
    <location>
        <begin position="18"/>
        <end position="48"/>
    </location>
</feature>
<evidence type="ECO:0000313" key="3">
    <source>
        <dbReference type="Proteomes" id="UP000599523"/>
    </source>
</evidence>
<keyword evidence="1" id="KW-0175">Coiled coil</keyword>
<dbReference type="AlphaFoldDB" id="A0A972J7J3"/>
<accession>A0A972J7J3</accession>
<dbReference type="Proteomes" id="UP000599523">
    <property type="component" value="Unassembled WGS sequence"/>
</dbReference>
<sequence length="83" mass="9759">MNFKRMIDKLGLLLSADRRMQEEKKKKLKELLKKMKAEQKRLKIAIAHCNDPDARADFELKLQILTEQRKKGVNLRKRLAGKA</sequence>
<reference evidence="2" key="1">
    <citation type="submission" date="2019-12" db="EMBL/GenBank/DDBJ databases">
        <title>Comparative genomics gives insights into the taxonomy of the Azoarcus-Aromatoleum group and reveals separate origins of nif in the plant-associated Azoarcus and non-plant-associated Aromatoleum sub-groups.</title>
        <authorList>
            <person name="Lafos M."/>
            <person name="Maluk M."/>
            <person name="Batista M."/>
            <person name="Junghare M."/>
            <person name="Carmona M."/>
            <person name="Faoro H."/>
            <person name="Cruz L.M."/>
            <person name="Battistoni F."/>
            <person name="De Souza E."/>
            <person name="Pedrosa F."/>
            <person name="Chen W.-M."/>
            <person name="Poole P.S."/>
            <person name="Dixon R.A."/>
            <person name="James E.K."/>
        </authorList>
    </citation>
    <scope>NUCLEOTIDE SEQUENCE</scope>
    <source>
        <strain evidence="2">NSC3</strain>
    </source>
</reference>
<keyword evidence="3" id="KW-1185">Reference proteome</keyword>
<evidence type="ECO:0000256" key="1">
    <source>
        <dbReference type="SAM" id="Coils"/>
    </source>
</evidence>
<proteinExistence type="predicted"/>
<protein>
    <submittedName>
        <fullName evidence="2">Uncharacterized protein</fullName>
    </submittedName>
</protein>
<dbReference type="EMBL" id="WTVM01000011">
    <property type="protein sequence ID" value="NMG01974.1"/>
    <property type="molecule type" value="Genomic_DNA"/>
</dbReference>
<evidence type="ECO:0000313" key="2">
    <source>
        <dbReference type="EMBL" id="NMG01974.1"/>
    </source>
</evidence>